<dbReference type="Proteomes" id="UP000001514">
    <property type="component" value="Unassembled WGS sequence"/>
</dbReference>
<dbReference type="HOGENOM" id="CLU_1024513_0_0_1"/>
<reference evidence="1 2" key="1">
    <citation type="journal article" date="2011" name="Science">
        <title>The Selaginella genome identifies genetic changes associated with the evolution of vascular plants.</title>
        <authorList>
            <person name="Banks J.A."/>
            <person name="Nishiyama T."/>
            <person name="Hasebe M."/>
            <person name="Bowman J.L."/>
            <person name="Gribskov M."/>
            <person name="dePamphilis C."/>
            <person name="Albert V.A."/>
            <person name="Aono N."/>
            <person name="Aoyama T."/>
            <person name="Ambrose B.A."/>
            <person name="Ashton N.W."/>
            <person name="Axtell M.J."/>
            <person name="Barker E."/>
            <person name="Barker M.S."/>
            <person name="Bennetzen J.L."/>
            <person name="Bonawitz N.D."/>
            <person name="Chapple C."/>
            <person name="Cheng C."/>
            <person name="Correa L.G."/>
            <person name="Dacre M."/>
            <person name="DeBarry J."/>
            <person name="Dreyer I."/>
            <person name="Elias M."/>
            <person name="Engstrom E.M."/>
            <person name="Estelle M."/>
            <person name="Feng L."/>
            <person name="Finet C."/>
            <person name="Floyd S.K."/>
            <person name="Frommer W.B."/>
            <person name="Fujita T."/>
            <person name="Gramzow L."/>
            <person name="Gutensohn M."/>
            <person name="Harholt J."/>
            <person name="Hattori M."/>
            <person name="Heyl A."/>
            <person name="Hirai T."/>
            <person name="Hiwatashi Y."/>
            <person name="Ishikawa M."/>
            <person name="Iwata M."/>
            <person name="Karol K.G."/>
            <person name="Koehler B."/>
            <person name="Kolukisaoglu U."/>
            <person name="Kubo M."/>
            <person name="Kurata T."/>
            <person name="Lalonde S."/>
            <person name="Li K."/>
            <person name="Li Y."/>
            <person name="Litt A."/>
            <person name="Lyons E."/>
            <person name="Manning G."/>
            <person name="Maruyama T."/>
            <person name="Michael T.P."/>
            <person name="Mikami K."/>
            <person name="Miyazaki S."/>
            <person name="Morinaga S."/>
            <person name="Murata T."/>
            <person name="Mueller-Roeber B."/>
            <person name="Nelson D.R."/>
            <person name="Obara M."/>
            <person name="Oguri Y."/>
            <person name="Olmstead R.G."/>
            <person name="Onodera N."/>
            <person name="Petersen B.L."/>
            <person name="Pils B."/>
            <person name="Prigge M."/>
            <person name="Rensing S.A."/>
            <person name="Riano-Pachon D.M."/>
            <person name="Roberts A.W."/>
            <person name="Sato Y."/>
            <person name="Scheller H.V."/>
            <person name="Schulz B."/>
            <person name="Schulz C."/>
            <person name="Shakirov E.V."/>
            <person name="Shibagaki N."/>
            <person name="Shinohara N."/>
            <person name="Shippen D.E."/>
            <person name="Soerensen I."/>
            <person name="Sotooka R."/>
            <person name="Sugimoto N."/>
            <person name="Sugita M."/>
            <person name="Sumikawa N."/>
            <person name="Tanurdzic M."/>
            <person name="Theissen G."/>
            <person name="Ulvskov P."/>
            <person name="Wakazuki S."/>
            <person name="Weng J.K."/>
            <person name="Willats W.W."/>
            <person name="Wipf D."/>
            <person name="Wolf P.G."/>
            <person name="Yang L."/>
            <person name="Zimmer A.D."/>
            <person name="Zhu Q."/>
            <person name="Mitros T."/>
            <person name="Hellsten U."/>
            <person name="Loque D."/>
            <person name="Otillar R."/>
            <person name="Salamov A."/>
            <person name="Schmutz J."/>
            <person name="Shapiro H."/>
            <person name="Lindquist E."/>
            <person name="Lucas S."/>
            <person name="Rokhsar D."/>
            <person name="Grigoriev I.V."/>
        </authorList>
    </citation>
    <scope>NUCLEOTIDE SEQUENCE [LARGE SCALE GENOMIC DNA]</scope>
</reference>
<dbReference type="InParanoid" id="D8T0A0"/>
<gene>
    <name evidence="1" type="ORF">SELMODRAFT_427647</name>
</gene>
<dbReference type="EMBL" id="GL377658">
    <property type="protein sequence ID" value="EFJ09871.1"/>
    <property type="molecule type" value="Genomic_DNA"/>
</dbReference>
<keyword evidence="2" id="KW-1185">Reference proteome</keyword>
<dbReference type="Gramene" id="EFJ09871">
    <property type="protein sequence ID" value="EFJ09871"/>
    <property type="gene ID" value="SELMODRAFT_427647"/>
</dbReference>
<evidence type="ECO:0000313" key="2">
    <source>
        <dbReference type="Proteomes" id="UP000001514"/>
    </source>
</evidence>
<sequence>MLLLLLRIPWHDLDSKQGLPMLVHLDRNGNVSWKCSTKIASKFAKEQLLLWLAKQHWTEVVKQRGKRILTDFRATLVELLMHLTFPKHFVGFKRISCCDKHVSDEGSASELLEAGKTDGLHVILYCNIAELQEKLEMCVSHGHAAYFWSRTKSEAAINSLYVNFSTKRRYLLQVRVCNMDQVVSWHALKSLAAQLGIDVRGLYIIVPGSDWKKTPKKIHLLRDYVDNIGDKHHNAIMTRWGSQFVDARMRMEREKDCFDNTLMFDQAKGSVN</sequence>
<protein>
    <submittedName>
        <fullName evidence="1">Uncharacterized protein</fullName>
    </submittedName>
</protein>
<proteinExistence type="predicted"/>
<name>D8T0A0_SELML</name>
<organism evidence="2">
    <name type="scientific">Selaginella moellendorffii</name>
    <name type="common">Spikemoss</name>
    <dbReference type="NCBI Taxonomy" id="88036"/>
    <lineage>
        <taxon>Eukaryota</taxon>
        <taxon>Viridiplantae</taxon>
        <taxon>Streptophyta</taxon>
        <taxon>Embryophyta</taxon>
        <taxon>Tracheophyta</taxon>
        <taxon>Lycopodiopsida</taxon>
        <taxon>Selaginellales</taxon>
        <taxon>Selaginellaceae</taxon>
        <taxon>Selaginella</taxon>
    </lineage>
</organism>
<dbReference type="AlphaFoldDB" id="D8T0A0"/>
<evidence type="ECO:0000313" key="1">
    <source>
        <dbReference type="EMBL" id="EFJ09871.1"/>
    </source>
</evidence>
<accession>D8T0A0</accession>
<dbReference type="KEGG" id="smo:SELMODRAFT_427647"/>